<feature type="non-terminal residue" evidence="1">
    <location>
        <position position="79"/>
    </location>
</feature>
<dbReference type="SUPFAM" id="SSF53756">
    <property type="entry name" value="UDP-Glycosyltransferase/glycogen phosphorylase"/>
    <property type="match status" value="1"/>
</dbReference>
<dbReference type="EMBL" id="ASQP01000497">
    <property type="protein sequence ID" value="OMI33987.1"/>
    <property type="molecule type" value="Genomic_DNA"/>
</dbReference>
<accession>A0A1R1S6S6</accession>
<proteinExistence type="predicted"/>
<protein>
    <recommendedName>
        <fullName evidence="3">Glycosyltransferase</fullName>
    </recommendedName>
</protein>
<organism evidence="1 2">
    <name type="scientific">Streptomyces sparsogenes DSM 40356</name>
    <dbReference type="NCBI Taxonomy" id="1331668"/>
    <lineage>
        <taxon>Bacteria</taxon>
        <taxon>Bacillati</taxon>
        <taxon>Actinomycetota</taxon>
        <taxon>Actinomycetes</taxon>
        <taxon>Kitasatosporales</taxon>
        <taxon>Streptomycetaceae</taxon>
        <taxon>Streptomyces</taxon>
    </lineage>
</organism>
<evidence type="ECO:0008006" key="3">
    <source>
        <dbReference type="Google" id="ProtNLM"/>
    </source>
</evidence>
<reference evidence="1 2" key="1">
    <citation type="submission" date="2013-05" db="EMBL/GenBank/DDBJ databases">
        <title>Genome sequence of Streptomyces sparsogenes DSM 40356.</title>
        <authorList>
            <person name="Coyne S."/>
            <person name="Seebeck F.P."/>
        </authorList>
    </citation>
    <scope>NUCLEOTIDE SEQUENCE [LARGE SCALE GENOMIC DNA]</scope>
    <source>
        <strain evidence="1 2">DSM 40356</strain>
    </source>
</reference>
<dbReference type="Proteomes" id="UP000186168">
    <property type="component" value="Unassembled WGS sequence"/>
</dbReference>
<name>A0A1R1S6S6_9ACTN</name>
<evidence type="ECO:0000313" key="1">
    <source>
        <dbReference type="EMBL" id="OMI33987.1"/>
    </source>
</evidence>
<dbReference type="Gene3D" id="3.40.50.2000">
    <property type="entry name" value="Glycogen Phosphorylase B"/>
    <property type="match status" value="1"/>
</dbReference>
<sequence length="79" mass="8139">MRVLFTTWSSGGHLTPMVPLARAFEEAGHQVRVAVPSGCAAAVARTGLVPVPVGTLPKAAGAAGAAPRLRGRWPADWPL</sequence>
<comment type="caution">
    <text evidence="1">The sequence shown here is derived from an EMBL/GenBank/DDBJ whole genome shotgun (WGS) entry which is preliminary data.</text>
</comment>
<gene>
    <name evidence="1" type="ORF">SPAR_38654</name>
</gene>
<dbReference type="AlphaFoldDB" id="A0A1R1S6S6"/>
<keyword evidence="2" id="KW-1185">Reference proteome</keyword>
<evidence type="ECO:0000313" key="2">
    <source>
        <dbReference type="Proteomes" id="UP000186168"/>
    </source>
</evidence>